<reference evidence="2 3" key="1">
    <citation type="journal article" date="2018" name="Front. Plant Sci.">
        <title>Red Clover (Trifolium pratense) and Zigzag Clover (T. medium) - A Picture of Genomic Similarities and Differences.</title>
        <authorList>
            <person name="Dluhosova J."/>
            <person name="Istvanek J."/>
            <person name="Nedelnik J."/>
            <person name="Repkova J."/>
        </authorList>
    </citation>
    <scope>NUCLEOTIDE SEQUENCE [LARGE SCALE GENOMIC DNA]</scope>
    <source>
        <strain evidence="3">cv. 10/8</strain>
        <tissue evidence="2">Leaf</tissue>
    </source>
</reference>
<keyword evidence="3" id="KW-1185">Reference proteome</keyword>
<dbReference type="Proteomes" id="UP000265520">
    <property type="component" value="Unassembled WGS sequence"/>
</dbReference>
<evidence type="ECO:0000313" key="3">
    <source>
        <dbReference type="Proteomes" id="UP000265520"/>
    </source>
</evidence>
<keyword evidence="1" id="KW-1133">Transmembrane helix</keyword>
<dbReference type="EMBL" id="LXQA010342610">
    <property type="protein sequence ID" value="MCI45326.1"/>
    <property type="molecule type" value="Genomic_DNA"/>
</dbReference>
<keyword evidence="1" id="KW-0472">Membrane</keyword>
<protein>
    <submittedName>
        <fullName evidence="2">Uncharacterized protein</fullName>
    </submittedName>
</protein>
<evidence type="ECO:0000256" key="1">
    <source>
        <dbReference type="SAM" id="Phobius"/>
    </source>
</evidence>
<accession>A0A392SBT6</accession>
<feature type="transmembrane region" description="Helical" evidence="1">
    <location>
        <begin position="14"/>
        <end position="32"/>
    </location>
</feature>
<dbReference type="AlphaFoldDB" id="A0A392SBT6"/>
<evidence type="ECO:0000313" key="2">
    <source>
        <dbReference type="EMBL" id="MCI45326.1"/>
    </source>
</evidence>
<keyword evidence="1" id="KW-0812">Transmembrane</keyword>
<organism evidence="2 3">
    <name type="scientific">Trifolium medium</name>
    <dbReference type="NCBI Taxonomy" id="97028"/>
    <lineage>
        <taxon>Eukaryota</taxon>
        <taxon>Viridiplantae</taxon>
        <taxon>Streptophyta</taxon>
        <taxon>Embryophyta</taxon>
        <taxon>Tracheophyta</taxon>
        <taxon>Spermatophyta</taxon>
        <taxon>Magnoliopsida</taxon>
        <taxon>eudicotyledons</taxon>
        <taxon>Gunneridae</taxon>
        <taxon>Pentapetalae</taxon>
        <taxon>rosids</taxon>
        <taxon>fabids</taxon>
        <taxon>Fabales</taxon>
        <taxon>Fabaceae</taxon>
        <taxon>Papilionoideae</taxon>
        <taxon>50 kb inversion clade</taxon>
        <taxon>NPAAA clade</taxon>
        <taxon>Hologalegina</taxon>
        <taxon>IRL clade</taxon>
        <taxon>Trifolieae</taxon>
        <taxon>Trifolium</taxon>
    </lineage>
</organism>
<proteinExistence type="predicted"/>
<comment type="caution">
    <text evidence="2">The sequence shown here is derived from an EMBL/GenBank/DDBJ whole genome shotgun (WGS) entry which is preliminary data.</text>
</comment>
<name>A0A392SBT6_9FABA</name>
<feature type="non-terminal residue" evidence="2">
    <location>
        <position position="1"/>
    </location>
</feature>
<sequence>VVVVPVVCCPDRAVFVRSVPVLFLFFYSLCFLSDLEGFWVSRSSDGGYGVVPCTIHGVPILSDGGVALVSFSFRRGSLWGCLCSGAG</sequence>